<dbReference type="EMBL" id="CP037940">
    <property type="protein sequence ID" value="QBO36619.1"/>
    <property type="molecule type" value="Genomic_DNA"/>
</dbReference>
<evidence type="ECO:0000313" key="2">
    <source>
        <dbReference type="EMBL" id="QBO36619.1"/>
    </source>
</evidence>
<dbReference type="InterPro" id="IPR025536">
    <property type="entry name" value="DUF4422"/>
</dbReference>
<keyword evidence="3" id="KW-1185">Reference proteome</keyword>
<dbReference type="KEGG" id="wei:EQG49_09100"/>
<dbReference type="Pfam" id="PF14393">
    <property type="entry name" value="DUF4422"/>
    <property type="match status" value="1"/>
</dbReference>
<organism evidence="2 3">
    <name type="scientific">Periweissella cryptocerci</name>
    <dbReference type="NCBI Taxonomy" id="2506420"/>
    <lineage>
        <taxon>Bacteria</taxon>
        <taxon>Bacillati</taxon>
        <taxon>Bacillota</taxon>
        <taxon>Bacilli</taxon>
        <taxon>Lactobacillales</taxon>
        <taxon>Lactobacillaceae</taxon>
        <taxon>Periweissella</taxon>
    </lineage>
</organism>
<gene>
    <name evidence="2" type="ORF">EQG49_09100</name>
</gene>
<evidence type="ECO:0000259" key="1">
    <source>
        <dbReference type="Pfam" id="PF14393"/>
    </source>
</evidence>
<reference evidence="3" key="1">
    <citation type="submission" date="2019-03" db="EMBL/GenBank/DDBJ databases">
        <title>Weissella sp. 26KH-42 Genome sequencing.</title>
        <authorList>
            <person name="Heo J."/>
            <person name="Kim S.-J."/>
            <person name="Kim J.-S."/>
            <person name="Hong S.-B."/>
            <person name="Kwon S.-W."/>
        </authorList>
    </citation>
    <scope>NUCLEOTIDE SEQUENCE [LARGE SCALE GENOMIC DNA]</scope>
    <source>
        <strain evidence="3">26KH-42</strain>
    </source>
</reference>
<proteinExistence type="predicted"/>
<accession>A0A4P6YUZ0</accession>
<protein>
    <submittedName>
        <fullName evidence="2">DUF4422 domain-containing protein</fullName>
    </submittedName>
</protein>
<name>A0A4P6YUZ0_9LACO</name>
<evidence type="ECO:0000313" key="3">
    <source>
        <dbReference type="Proteomes" id="UP000292886"/>
    </source>
</evidence>
<dbReference type="Proteomes" id="UP000292886">
    <property type="component" value="Chromosome"/>
</dbReference>
<dbReference type="RefSeq" id="WP_133363696.1">
    <property type="nucleotide sequence ID" value="NZ_CP037940.1"/>
</dbReference>
<dbReference type="OrthoDB" id="9798746at2"/>
<sequence>MNIKILVAAHKAYQMPADHNLYLPVHVGKALHPELELGYQGDNQGDNISAKNSSYNELTAMYWAWKNLDADAIGLVHYRRHLSLSKQKDLATILNQQEVENLLSKTDIILPKKRNYYIESNYKHYAHAHHVEPLDTARAVLVEKYPRYVPAFDKVMKQTSAHMFNMFIMKRPQFDNYASWLFDVLGEVEAKTDTTGWDDYEKRVYGFVSELLLDVWLDTNDYQYTEVNFVHMEKQNWPKKIANFLLRKVGMREIQ</sequence>
<dbReference type="AlphaFoldDB" id="A0A4P6YUZ0"/>
<feature type="domain" description="DUF4422" evidence="1">
    <location>
        <begin position="4"/>
        <end position="220"/>
    </location>
</feature>